<keyword evidence="7" id="KW-0072">Autophagy</keyword>
<evidence type="ECO:0000313" key="15">
    <source>
        <dbReference type="EMBL" id="KAF2150818.1"/>
    </source>
</evidence>
<evidence type="ECO:0000256" key="6">
    <source>
        <dbReference type="ARBA" id="ARBA00022824"/>
    </source>
</evidence>
<keyword evidence="9 14" id="KW-0472">Membrane</keyword>
<comment type="similarity">
    <text evidence="3">Belongs to the ATG2 family.</text>
</comment>
<evidence type="ECO:0000256" key="7">
    <source>
        <dbReference type="ARBA" id="ARBA00023006"/>
    </source>
</evidence>
<comment type="catalytic activity">
    <reaction evidence="11">
        <text>a 1,2-diacyl-sn-glycero-3-phosphoethanolamine(in) = a 1,2-diacyl-sn-glycero-3-phosphoethanolamine(out)</text>
        <dbReference type="Rhea" id="RHEA:38895"/>
        <dbReference type="ChEBI" id="CHEBI:64612"/>
    </reaction>
</comment>
<feature type="compositionally biased region" description="Polar residues" evidence="13">
    <location>
        <begin position="648"/>
        <end position="672"/>
    </location>
</feature>
<dbReference type="GO" id="GO:0000422">
    <property type="term" value="P:autophagy of mitochondrion"/>
    <property type="evidence" value="ECO:0007669"/>
    <property type="project" value="TreeGrafter"/>
</dbReference>
<feature type="region of interest" description="Disordered" evidence="13">
    <location>
        <begin position="169"/>
        <end position="202"/>
    </location>
</feature>
<dbReference type="GO" id="GO:0032266">
    <property type="term" value="F:phosphatidylinositol-3-phosphate binding"/>
    <property type="evidence" value="ECO:0007669"/>
    <property type="project" value="TreeGrafter"/>
</dbReference>
<evidence type="ECO:0000256" key="1">
    <source>
        <dbReference type="ARBA" id="ARBA00004406"/>
    </source>
</evidence>
<feature type="region of interest" description="Disordered" evidence="13">
    <location>
        <begin position="581"/>
        <end position="601"/>
    </location>
</feature>
<dbReference type="GO" id="GO:0061908">
    <property type="term" value="C:phagophore"/>
    <property type="evidence" value="ECO:0007669"/>
    <property type="project" value="TreeGrafter"/>
</dbReference>
<dbReference type="GO" id="GO:0043495">
    <property type="term" value="F:protein-membrane adaptor activity"/>
    <property type="evidence" value="ECO:0007669"/>
    <property type="project" value="TreeGrafter"/>
</dbReference>
<gene>
    <name evidence="15" type="ORF">K461DRAFT_244676</name>
</gene>
<evidence type="ECO:0000256" key="5">
    <source>
        <dbReference type="ARBA" id="ARBA00022448"/>
    </source>
</evidence>
<evidence type="ECO:0000313" key="16">
    <source>
        <dbReference type="Proteomes" id="UP000799439"/>
    </source>
</evidence>
<keyword evidence="14" id="KW-0812">Transmembrane</keyword>
<dbReference type="GO" id="GO:0061709">
    <property type="term" value="P:reticulophagy"/>
    <property type="evidence" value="ECO:0007669"/>
    <property type="project" value="TreeGrafter"/>
</dbReference>
<dbReference type="GO" id="GO:0034727">
    <property type="term" value="P:piecemeal microautophagy of the nucleus"/>
    <property type="evidence" value="ECO:0007669"/>
    <property type="project" value="TreeGrafter"/>
</dbReference>
<evidence type="ECO:0000256" key="8">
    <source>
        <dbReference type="ARBA" id="ARBA00023055"/>
    </source>
</evidence>
<dbReference type="InterPro" id="IPR026849">
    <property type="entry name" value="ATG2"/>
</dbReference>
<feature type="compositionally biased region" description="Polar residues" evidence="13">
    <location>
        <begin position="328"/>
        <end position="347"/>
    </location>
</feature>
<evidence type="ECO:0000256" key="12">
    <source>
        <dbReference type="ARBA" id="ARBA00024631"/>
    </source>
</evidence>
<reference evidence="15" key="1">
    <citation type="journal article" date="2020" name="Stud. Mycol.">
        <title>101 Dothideomycetes genomes: a test case for predicting lifestyles and emergence of pathogens.</title>
        <authorList>
            <person name="Haridas S."/>
            <person name="Albert R."/>
            <person name="Binder M."/>
            <person name="Bloem J."/>
            <person name="Labutti K."/>
            <person name="Salamov A."/>
            <person name="Andreopoulos B."/>
            <person name="Baker S."/>
            <person name="Barry K."/>
            <person name="Bills G."/>
            <person name="Bluhm B."/>
            <person name="Cannon C."/>
            <person name="Castanera R."/>
            <person name="Culley D."/>
            <person name="Daum C."/>
            <person name="Ezra D."/>
            <person name="Gonzalez J."/>
            <person name="Henrissat B."/>
            <person name="Kuo A."/>
            <person name="Liang C."/>
            <person name="Lipzen A."/>
            <person name="Lutzoni F."/>
            <person name="Magnuson J."/>
            <person name="Mondo S."/>
            <person name="Nolan M."/>
            <person name="Ohm R."/>
            <person name="Pangilinan J."/>
            <person name="Park H.-J."/>
            <person name="Ramirez L."/>
            <person name="Alfaro M."/>
            <person name="Sun H."/>
            <person name="Tritt A."/>
            <person name="Yoshinaga Y."/>
            <person name="Zwiers L.-H."/>
            <person name="Turgeon B."/>
            <person name="Goodwin S."/>
            <person name="Spatafora J."/>
            <person name="Crous P."/>
            <person name="Grigoriev I."/>
        </authorList>
    </citation>
    <scope>NUCLEOTIDE SEQUENCE</scope>
    <source>
        <strain evidence="15">CBS 260.36</strain>
    </source>
</reference>
<proteinExistence type="inferred from homology"/>
<evidence type="ECO:0000256" key="2">
    <source>
        <dbReference type="ARBA" id="ARBA00004623"/>
    </source>
</evidence>
<dbReference type="GO" id="GO:0034045">
    <property type="term" value="C:phagophore assembly site membrane"/>
    <property type="evidence" value="ECO:0007669"/>
    <property type="project" value="UniProtKB-SubCell"/>
</dbReference>
<organism evidence="15 16">
    <name type="scientific">Myriangium duriaei CBS 260.36</name>
    <dbReference type="NCBI Taxonomy" id="1168546"/>
    <lineage>
        <taxon>Eukaryota</taxon>
        <taxon>Fungi</taxon>
        <taxon>Dikarya</taxon>
        <taxon>Ascomycota</taxon>
        <taxon>Pezizomycotina</taxon>
        <taxon>Dothideomycetes</taxon>
        <taxon>Dothideomycetidae</taxon>
        <taxon>Myriangiales</taxon>
        <taxon>Myriangiaceae</taxon>
        <taxon>Myriangium</taxon>
    </lineage>
</organism>
<feature type="region of interest" description="Disordered" evidence="13">
    <location>
        <begin position="693"/>
        <end position="712"/>
    </location>
</feature>
<dbReference type="GO" id="GO:0061723">
    <property type="term" value="P:glycophagy"/>
    <property type="evidence" value="ECO:0007669"/>
    <property type="project" value="TreeGrafter"/>
</dbReference>
<feature type="compositionally biased region" description="Basic and acidic residues" evidence="13">
    <location>
        <begin position="105"/>
        <end position="122"/>
    </location>
</feature>
<comment type="catalytic activity">
    <reaction evidence="12">
        <text>a 1,2-diacyl-sn-glycero-3-phosphocholine(in) = a 1,2-diacyl-sn-glycero-3-phosphocholine(out)</text>
        <dbReference type="Rhea" id="RHEA:38571"/>
        <dbReference type="ChEBI" id="CHEBI:57643"/>
    </reaction>
</comment>
<dbReference type="PANTHER" id="PTHR13190:SF1">
    <property type="entry name" value="AUTOPHAGY-RELATED 2, ISOFORM A"/>
    <property type="match status" value="1"/>
</dbReference>
<sequence>MASFLPSSIQKRLLRYVLLRSGLLETQELDLDSLDITLGRQNTVELRNVGLHVQKLSSLLELPPEVRLQAARVLRLKLNVPADLYYGSITAEADGIECSLSLEPSTHDVGAKDPQPRSHESIRGPPHRKTHRRIGRSPHDPGGWDDHDEVPTTQDLARSFLMEEPREEIHELEERYQSQSQSRRMRESIASDTSGDDEALGTGTAPGLPGFLAGFLQGIIDRFKLQILDVTAKLVVPISSDSQCRHSAAKSSIHEADRNIDVVIKVESVDVGAAESANSAWSQADTGPRRNISIQNIRVLLGGLKSASAGSWGGMVARSTCLDDPVSASRQPTQSVALPSQSDNTDQSVVESIGTQASQLPASMLASGLPTPRPMAEVHGPPDQLIEPPDPFDIRPGEDNFAWNFRRTESASSNSDIWSGSDKPADLEASVSADQYLSGSSRNFTFSQRGHESPVFARSDPATSQSDIFVGGNISSDKDESTSLTLSDPNASGLLSASQLFSRDVENEKHEDDIVDPLAESRLYSEDEAQSLYMSAYSSGLGNSTVHDHAVQQSLDLKAGHKDEPSMSISTDTLPAQPTAGTIQSPYPPHNWSKSNPGSMTDIPDVHGSPKFTSTRLSMAKTSTNSVGQQQILLIDRIDICLVSNNSQPSPTDNFESASTSARKHPNTSTHARQMPGSFSVYADQSASVRFDDPVSKSTMSLARESSERESPQSSLEIRIRGIFVALEFGMLDDYLRLAKLFGVVTQSIAKSAAKTGQPPNVDPVSSAQQKASSINIEQFRFDLVHSALQHWDMIEIPSKVEVNSSSSERLPLVSLQIAGMAIQVAPSNVPVDWALQIRTLRFNIGQQKVLTFTDKLQASRRSLVASDHDISIQASTSSTVTLRKVTHFVVQTKQIDVAFDFEKFGETFDSYGGLSGLIELGSSFASTESSPKSPSLPTKKGVRFQDTAPVPDVTISEVKVNARFEGLVAVASAKSGSMKLVTSSIKTVVRPEFMAATIDNVQLIGPLVSGPADLKPIEIVVNNFRFEYLFHPTDADLERLLSLLTPSKNKYESDEDILLDTLLRQRRKGAVVRLTIAAVRSRIQDWEFIAPLQAFADEMASLSAVAKYLPEDERPGLLSLVRINEVQAEIPVNPTFGSASILLRDCNIAHIGLPSLLAFALGTIQVGRQGSFEIVHALMSVSPNEDLPMIMARMIGDEVEPTLRLKLFNICIEYSVPIFLALTEFGVDVAAEQVIDLAASAVADLTATVADLAISPTSTDSFSSKPAKKLSIDVLFHQCMVGLQPSGLPSKALLIFDNAKITTTVPPKEVIKVSCELRKASIFVADSVDPISDAPDAARIALAPRLLQSLNRMGYVSICSLMSARIDVQIIEHTEKNLKSVEVDVRNDLLLMETCADSTRTLIQTLGALAPPAPPSKEPKFRTEPMTMDEMVSSFTGDAFEKPASPPSTIFDTDTTLPLDEDELLDASMSESMYGGFGDLEDPENDLMLEGDPRVETAESLLEEDPFEIPDNPNDAKLSNRDLAKDLDRQLFSGRSGISNPKPWFLSPEQLDRLPGESTVLGADYRFNTPGTKQRPIADAQTRDPLPLKLRLREVHVIWNLYDGYDWQGTRQAISQAVEEVEIRAEERRIKRQSAPDPEDEESIIGDCLFNSIYIGVPANKDAQDLRRQINKGIDDLASETESYATSGISKPTNLSSGNSQRGRRHPRRLKLERSRAHKVAFELKGVSADVHVFPPGSGEAQNSLDVRVRDFEIFDNLPSSTWRKFLTSWHKDGSEREIAKPMIHLDVTTIRPMLDLSATELLIRVTLTPLRLHVDQDALDFITRFFEFKDSSAPPGPASEPPFVQRLEIHTVDLSLDYKPKRVDYAGLRSGRYTEFKNFFILDSAPIKLKHTILYGLSGFDTLNDTLNDIWMPDIKRHQLPSVLSGLAGVSPLVSLTAGIADVVAVPIREYQKDGRIVRSIQKGAAHLARNTTSEVARFGARVAVGTQNALSGVEGLLAAPSPSAGQRSVDEEDVRQVSAYANQPLGVMQGLRSARAYLERDLLTARDAVIAVQGEVLEGGSAGAAARAVVRHAPTILLRPVIGATRAVGQTLMGVGNEVDRGGRRRWEDVSVPPPFCLVLLAGLGVSCFALMMMETDSGQKYKQR</sequence>
<name>A0A9P4IVP6_9PEZI</name>
<dbReference type="GO" id="GO:0000045">
    <property type="term" value="P:autophagosome assembly"/>
    <property type="evidence" value="ECO:0007669"/>
    <property type="project" value="TreeGrafter"/>
</dbReference>
<evidence type="ECO:0000256" key="14">
    <source>
        <dbReference type="SAM" id="Phobius"/>
    </source>
</evidence>
<feature type="transmembrane region" description="Helical" evidence="14">
    <location>
        <begin position="2115"/>
        <end position="2137"/>
    </location>
</feature>
<evidence type="ECO:0000256" key="3">
    <source>
        <dbReference type="ARBA" id="ARBA00009714"/>
    </source>
</evidence>
<evidence type="ECO:0000256" key="11">
    <source>
        <dbReference type="ARBA" id="ARBA00024615"/>
    </source>
</evidence>
<dbReference type="GO" id="GO:0005789">
    <property type="term" value="C:endoplasmic reticulum membrane"/>
    <property type="evidence" value="ECO:0007669"/>
    <property type="project" value="UniProtKB-SubCell"/>
</dbReference>
<feature type="compositionally biased region" description="Basic residues" evidence="13">
    <location>
        <begin position="125"/>
        <end position="136"/>
    </location>
</feature>
<dbReference type="OrthoDB" id="18982at2759"/>
<comment type="catalytic activity">
    <reaction evidence="10">
        <text>a 1,2-diacyl-sn-glycero-3-phospho-L-serine(in) = a 1,2-diacyl-sn-glycero-3-phospho-L-serine(out)</text>
        <dbReference type="Rhea" id="RHEA:38663"/>
        <dbReference type="ChEBI" id="CHEBI:57262"/>
    </reaction>
</comment>
<accession>A0A9P4IVP6</accession>
<evidence type="ECO:0000256" key="4">
    <source>
        <dbReference type="ARBA" id="ARBA00018070"/>
    </source>
</evidence>
<feature type="region of interest" description="Disordered" evidence="13">
    <location>
        <begin position="648"/>
        <end position="676"/>
    </location>
</feature>
<evidence type="ECO:0000256" key="13">
    <source>
        <dbReference type="SAM" id="MobiDB-lite"/>
    </source>
</evidence>
<evidence type="ECO:0000256" key="9">
    <source>
        <dbReference type="ARBA" id="ARBA00023136"/>
    </source>
</evidence>
<dbReference type="EMBL" id="ML996089">
    <property type="protein sequence ID" value="KAF2150818.1"/>
    <property type="molecule type" value="Genomic_DNA"/>
</dbReference>
<evidence type="ECO:0000256" key="10">
    <source>
        <dbReference type="ARBA" id="ARBA00024479"/>
    </source>
</evidence>
<dbReference type="PANTHER" id="PTHR13190">
    <property type="entry name" value="AUTOPHAGY-RELATED 2, ISOFORM A"/>
    <property type="match status" value="1"/>
</dbReference>
<feature type="compositionally biased region" description="Polar residues" evidence="13">
    <location>
        <begin position="1684"/>
        <end position="1702"/>
    </location>
</feature>
<feature type="region of interest" description="Disordered" evidence="13">
    <location>
        <begin position="104"/>
        <end position="150"/>
    </location>
</feature>
<dbReference type="GO" id="GO:0006869">
    <property type="term" value="P:lipid transport"/>
    <property type="evidence" value="ECO:0007669"/>
    <property type="project" value="UniProtKB-KW"/>
</dbReference>
<feature type="region of interest" description="Disordered" evidence="13">
    <location>
        <begin position="1684"/>
        <end position="1711"/>
    </location>
</feature>
<dbReference type="Pfam" id="PF13329">
    <property type="entry name" value="ATG2_CAD"/>
    <property type="match status" value="1"/>
</dbReference>
<keyword evidence="8" id="KW-0445">Lipid transport</keyword>
<keyword evidence="6" id="KW-0256">Endoplasmic reticulum</keyword>
<comment type="subcellular location">
    <subcellularLocation>
        <location evidence="1">Endoplasmic reticulum membrane</location>
        <topology evidence="1">Peripheral membrane protein</topology>
    </subcellularLocation>
    <subcellularLocation>
        <location evidence="2">Preautophagosomal structure membrane</location>
        <topology evidence="2">Peripheral membrane protein</topology>
    </subcellularLocation>
</comment>
<keyword evidence="5" id="KW-0813">Transport</keyword>
<dbReference type="Proteomes" id="UP000799439">
    <property type="component" value="Unassembled WGS sequence"/>
</dbReference>
<feature type="region of interest" description="Disordered" evidence="13">
    <location>
        <begin position="324"/>
        <end position="347"/>
    </location>
</feature>
<keyword evidence="16" id="KW-1185">Reference proteome</keyword>
<protein>
    <recommendedName>
        <fullName evidence="4">Autophagy-related protein 2</fullName>
    </recommendedName>
</protein>
<comment type="caution">
    <text evidence="15">The sequence shown here is derived from an EMBL/GenBank/DDBJ whole genome shotgun (WGS) entry which is preliminary data.</text>
</comment>
<keyword evidence="14" id="KW-1133">Transmembrane helix</keyword>